<dbReference type="AlphaFoldDB" id="K2RCV2"/>
<evidence type="ECO:0000259" key="2">
    <source>
        <dbReference type="PROSITE" id="PS50109"/>
    </source>
</evidence>
<proteinExistence type="predicted"/>
<dbReference type="GO" id="GO:0016301">
    <property type="term" value="F:kinase activity"/>
    <property type="evidence" value="ECO:0007669"/>
    <property type="project" value="UniProtKB-KW"/>
</dbReference>
<dbReference type="SUPFAM" id="SSF55874">
    <property type="entry name" value="ATPase domain of HSP90 chaperone/DNA topoisomerase II/histidine kinase"/>
    <property type="match status" value="1"/>
</dbReference>
<reference evidence="5 6" key="1">
    <citation type="journal article" date="2012" name="J. Bacteriol.">
        <title>Draft genome sequence of Methanobacterium formicicum DSM 3637, an archaebacterium isolated from the methane producer amoeba Pelomyxa palustris.</title>
        <authorList>
            <person name="Gutierrez G."/>
        </authorList>
    </citation>
    <scope>NUCLEOTIDE SEQUENCE [LARGE SCALE GENOMIC DNA]</scope>
    <source>
        <strain evidence="6">DSM 3637 / PP1</strain>
    </source>
</reference>
<dbReference type="EMBL" id="AMPO01000003">
    <property type="protein sequence ID" value="EKF86164.1"/>
    <property type="molecule type" value="Genomic_DNA"/>
</dbReference>
<dbReference type="PROSITE" id="PS50112">
    <property type="entry name" value="PAS"/>
    <property type="match status" value="1"/>
</dbReference>
<dbReference type="PROSITE" id="PS50113">
    <property type="entry name" value="PAC"/>
    <property type="match status" value="1"/>
</dbReference>
<dbReference type="InterPro" id="IPR013655">
    <property type="entry name" value="PAS_fold_3"/>
</dbReference>
<protein>
    <submittedName>
        <fullName evidence="5">Sensor histidine kinase</fullName>
    </submittedName>
</protein>
<dbReference type="PANTHER" id="PTHR43065">
    <property type="entry name" value="SENSOR HISTIDINE KINASE"/>
    <property type="match status" value="1"/>
</dbReference>
<dbReference type="InterPro" id="IPR003594">
    <property type="entry name" value="HATPase_dom"/>
</dbReference>
<keyword evidence="1" id="KW-0175">Coiled coil</keyword>
<dbReference type="PROSITE" id="PS50109">
    <property type="entry name" value="HIS_KIN"/>
    <property type="match status" value="1"/>
</dbReference>
<dbReference type="Proteomes" id="UP000007360">
    <property type="component" value="Unassembled WGS sequence"/>
</dbReference>
<keyword evidence="5" id="KW-0418">Kinase</keyword>
<evidence type="ECO:0000313" key="5">
    <source>
        <dbReference type="EMBL" id="EKF86164.1"/>
    </source>
</evidence>
<comment type="caution">
    <text evidence="5">The sequence shown here is derived from an EMBL/GenBank/DDBJ whole genome shotgun (WGS) entry which is preliminary data.</text>
</comment>
<sequence>MIKIKNSRKESQTIIKGQLGDEIFINIFIQSPIATIIYDDNGNLLDVNPASLDMFGLSKLDRTEYMNMFNNPYFTEEDKQKLGAEGRVKFQSIIDFDSEGEDDYYNPDKYGKIYTNWIITALEESGYLVTIQDISDEKKLEKDLERSRDFYLTLFEEFPALIWRAGVDAKCNYFNKRWLQFTGKTMEQELGDGWAEGVHPDDFDHCFEVYSTAFEAREPFEMEYRLLHNTGEYKWILDMAMPFYGLDENFSGYIGSCYDITKQKELVKQIEKSLEEKELLLKEIHHRVKNNLMIISSLLNLQSRYIEDKKYKDIFRESQNRAKSMALIHERLYRSADLKKIDFGDYIQTLANDLFHTYISDPSSIQMVMDIEEVRLDINTAIPLGLIVNELISNSMKHAFPDGMKGKINIDFHLEDDEFILTVRDNGVGFPKDLDYKNTESLGLQIINSLTDQIGGTLEFDGTHGTEFKIIFKEGDYS</sequence>
<dbReference type="Gene3D" id="3.30.450.20">
    <property type="entry name" value="PAS domain"/>
    <property type="match status" value="2"/>
</dbReference>
<dbReference type="Pfam" id="PF08447">
    <property type="entry name" value="PAS_3"/>
    <property type="match status" value="1"/>
</dbReference>
<dbReference type="InterPro" id="IPR035965">
    <property type="entry name" value="PAS-like_dom_sf"/>
</dbReference>
<dbReference type="SUPFAM" id="SSF55785">
    <property type="entry name" value="PYP-like sensor domain (PAS domain)"/>
    <property type="match status" value="2"/>
</dbReference>
<dbReference type="InterPro" id="IPR011495">
    <property type="entry name" value="Sig_transdc_His_kin_sub2_dim/P"/>
</dbReference>
<dbReference type="Pfam" id="PF02518">
    <property type="entry name" value="HATPase_c"/>
    <property type="match status" value="1"/>
</dbReference>
<dbReference type="InterPro" id="IPR000700">
    <property type="entry name" value="PAS-assoc_C"/>
</dbReference>
<evidence type="ECO:0000313" key="6">
    <source>
        <dbReference type="Proteomes" id="UP000007360"/>
    </source>
</evidence>
<dbReference type="NCBIfam" id="TIGR00229">
    <property type="entry name" value="sensory_box"/>
    <property type="match status" value="2"/>
</dbReference>
<dbReference type="Pfam" id="PF07568">
    <property type="entry name" value="HisKA_2"/>
    <property type="match status" value="1"/>
</dbReference>
<dbReference type="CDD" id="cd00130">
    <property type="entry name" value="PAS"/>
    <property type="match status" value="1"/>
</dbReference>
<dbReference type="SMART" id="SM00387">
    <property type="entry name" value="HATPase_c"/>
    <property type="match status" value="1"/>
</dbReference>
<name>K2RCV2_METFP</name>
<feature type="domain" description="PAC" evidence="4">
    <location>
        <begin position="220"/>
        <end position="272"/>
    </location>
</feature>
<dbReference type="PATRIC" id="fig|1204725.3.peg.880"/>
<dbReference type="Gene3D" id="3.30.565.10">
    <property type="entry name" value="Histidine kinase-like ATPase, C-terminal domain"/>
    <property type="match status" value="1"/>
</dbReference>
<keyword evidence="5" id="KW-0808">Transferase</keyword>
<organism evidence="5 6">
    <name type="scientific">Methanobacterium formicicum (strain DSM 3637 / PP1)</name>
    <dbReference type="NCBI Taxonomy" id="1204725"/>
    <lineage>
        <taxon>Archaea</taxon>
        <taxon>Methanobacteriati</taxon>
        <taxon>Methanobacteriota</taxon>
        <taxon>Methanomada group</taxon>
        <taxon>Methanobacteria</taxon>
        <taxon>Methanobacteriales</taxon>
        <taxon>Methanobacteriaceae</taxon>
        <taxon>Methanobacterium</taxon>
    </lineage>
</organism>
<gene>
    <name evidence="5" type="ORF">A994_04390</name>
</gene>
<keyword evidence="6" id="KW-1185">Reference proteome</keyword>
<evidence type="ECO:0000259" key="3">
    <source>
        <dbReference type="PROSITE" id="PS50112"/>
    </source>
</evidence>
<dbReference type="PANTHER" id="PTHR43065:SF23">
    <property type="entry name" value="SENSOR HISTIDINE KINASE PDTAS"/>
    <property type="match status" value="1"/>
</dbReference>
<evidence type="ECO:0000256" key="1">
    <source>
        <dbReference type="SAM" id="Coils"/>
    </source>
</evidence>
<feature type="domain" description="PAS" evidence="3">
    <location>
        <begin position="147"/>
        <end position="217"/>
    </location>
</feature>
<dbReference type="InterPro" id="IPR001610">
    <property type="entry name" value="PAC"/>
</dbReference>
<accession>K2RCV2</accession>
<feature type="coiled-coil region" evidence="1">
    <location>
        <begin position="260"/>
        <end position="287"/>
    </location>
</feature>
<dbReference type="InterPro" id="IPR005467">
    <property type="entry name" value="His_kinase_dom"/>
</dbReference>
<dbReference type="FunFam" id="3.30.450.20:FF:000099">
    <property type="entry name" value="Sensory box sensor histidine kinase"/>
    <property type="match status" value="1"/>
</dbReference>
<dbReference type="InterPro" id="IPR000014">
    <property type="entry name" value="PAS"/>
</dbReference>
<evidence type="ECO:0000259" key="4">
    <source>
        <dbReference type="PROSITE" id="PS50113"/>
    </source>
</evidence>
<dbReference type="Pfam" id="PF13188">
    <property type="entry name" value="PAS_8"/>
    <property type="match status" value="1"/>
</dbReference>
<dbReference type="SMART" id="SM00091">
    <property type="entry name" value="PAS"/>
    <property type="match status" value="2"/>
</dbReference>
<dbReference type="InterPro" id="IPR036890">
    <property type="entry name" value="HATPase_C_sf"/>
</dbReference>
<feature type="domain" description="Histidine kinase" evidence="2">
    <location>
        <begin position="283"/>
        <end position="476"/>
    </location>
</feature>
<dbReference type="SMART" id="SM00086">
    <property type="entry name" value="PAC"/>
    <property type="match status" value="2"/>
</dbReference>